<organism evidence="7 8">
    <name type="scientific">Lysinibacillus composti</name>
    <dbReference type="NCBI Taxonomy" id="720633"/>
    <lineage>
        <taxon>Bacteria</taxon>
        <taxon>Bacillati</taxon>
        <taxon>Bacillota</taxon>
        <taxon>Bacilli</taxon>
        <taxon>Bacillales</taxon>
        <taxon>Bacillaceae</taxon>
        <taxon>Lysinibacillus</taxon>
    </lineage>
</organism>
<keyword evidence="2 4" id="KW-0238">DNA-binding</keyword>
<dbReference type="Gene3D" id="1.10.443.10">
    <property type="entry name" value="Intergrase catalytic core"/>
    <property type="match status" value="1"/>
</dbReference>
<reference evidence="7 8" key="1">
    <citation type="journal article" date="2013" name="J. Microbiol.">
        <title>Lysinibacillus chungkukjangi sp. nov., isolated from Chungkukjang, Korean fermented soybean food.</title>
        <authorList>
            <person name="Kim S.J."/>
            <person name="Jang Y.H."/>
            <person name="Hamada M."/>
            <person name="Ahn J.H."/>
            <person name="Weon H.Y."/>
            <person name="Suzuki K."/>
            <person name="Whang K.S."/>
            <person name="Kwon S.W."/>
        </authorList>
    </citation>
    <scope>NUCLEOTIDE SEQUENCE [LARGE SCALE GENOMIC DNA]</scope>
    <source>
        <strain evidence="7 8">MCCC 1A12701</strain>
    </source>
</reference>
<keyword evidence="3" id="KW-0233">DNA recombination</keyword>
<feature type="domain" description="Core-binding (CB)" evidence="6">
    <location>
        <begin position="1"/>
        <end position="83"/>
    </location>
</feature>
<gene>
    <name evidence="7" type="ORF">EBB45_03980</name>
</gene>
<dbReference type="SUPFAM" id="SSF56349">
    <property type="entry name" value="DNA breaking-rejoining enzymes"/>
    <property type="match status" value="1"/>
</dbReference>
<evidence type="ECO:0000313" key="8">
    <source>
        <dbReference type="Proteomes" id="UP000274033"/>
    </source>
</evidence>
<dbReference type="InterPro" id="IPR011010">
    <property type="entry name" value="DNA_brk_join_enz"/>
</dbReference>
<dbReference type="PANTHER" id="PTHR30349">
    <property type="entry name" value="PHAGE INTEGRASE-RELATED"/>
    <property type="match status" value="1"/>
</dbReference>
<dbReference type="Pfam" id="PF02899">
    <property type="entry name" value="Phage_int_SAM_1"/>
    <property type="match status" value="1"/>
</dbReference>
<dbReference type="InterPro" id="IPR010998">
    <property type="entry name" value="Integrase_recombinase_N"/>
</dbReference>
<comment type="caution">
    <text evidence="7">The sequence shown here is derived from an EMBL/GenBank/DDBJ whole genome shotgun (WGS) entry which is preliminary data.</text>
</comment>
<dbReference type="InterPro" id="IPR002104">
    <property type="entry name" value="Integrase_catalytic"/>
</dbReference>
<evidence type="ECO:0000313" key="7">
    <source>
        <dbReference type="EMBL" id="RQW75786.1"/>
    </source>
</evidence>
<sequence>MLKYLDYYRAHLESLKKSPHTIKQYCIDTEQFLNYIQKNNLKLKEELDSVLIGYKQFLETEYTQISSFNRKVSSLKNFLSFLQDRSIINTVPDDALKQNKLEKRNIHPLSQTRLDQVLSVYLNKYRRISDREFGWIALRNFCVTRVIAELGLKPIEVVEMKWTHIHNNEIKVIRTKSVRTLSLSKSLIDWLELYKNETKMIFPLCDQVDYMWLGIGNKKYQPITEKTIERIFQTISKEVGFKVTATALRYSKIQNELDEKVDEQLNLLYIQLGYARKGVLVERVDRFTHES</sequence>
<accession>A0A3N9UV58</accession>
<dbReference type="InterPro" id="IPR004107">
    <property type="entry name" value="Integrase_SAM-like_N"/>
</dbReference>
<dbReference type="GO" id="GO:0006310">
    <property type="term" value="P:DNA recombination"/>
    <property type="evidence" value="ECO:0007669"/>
    <property type="project" value="UniProtKB-KW"/>
</dbReference>
<evidence type="ECO:0000256" key="4">
    <source>
        <dbReference type="PROSITE-ProRule" id="PRU01248"/>
    </source>
</evidence>
<dbReference type="EMBL" id="RRCT01000002">
    <property type="protein sequence ID" value="RQW75786.1"/>
    <property type="molecule type" value="Genomic_DNA"/>
</dbReference>
<keyword evidence="1" id="KW-0229">DNA integration</keyword>
<dbReference type="InterPro" id="IPR013762">
    <property type="entry name" value="Integrase-like_cat_sf"/>
</dbReference>
<dbReference type="InterPro" id="IPR044068">
    <property type="entry name" value="CB"/>
</dbReference>
<evidence type="ECO:0000259" key="5">
    <source>
        <dbReference type="PROSITE" id="PS51898"/>
    </source>
</evidence>
<name>A0A3N9UV58_9BACI</name>
<dbReference type="RefSeq" id="WP_124762878.1">
    <property type="nucleotide sequence ID" value="NZ_JAFBDY010000002.1"/>
</dbReference>
<proteinExistence type="predicted"/>
<evidence type="ECO:0000256" key="3">
    <source>
        <dbReference type="ARBA" id="ARBA00023172"/>
    </source>
</evidence>
<dbReference type="PROSITE" id="PS51900">
    <property type="entry name" value="CB"/>
    <property type="match status" value="1"/>
</dbReference>
<evidence type="ECO:0000256" key="2">
    <source>
        <dbReference type="ARBA" id="ARBA00023125"/>
    </source>
</evidence>
<dbReference type="Gene3D" id="1.10.150.130">
    <property type="match status" value="1"/>
</dbReference>
<dbReference type="Proteomes" id="UP000274033">
    <property type="component" value="Unassembled WGS sequence"/>
</dbReference>
<dbReference type="PANTHER" id="PTHR30349:SF81">
    <property type="entry name" value="TYROSINE RECOMBINASE XERC"/>
    <property type="match status" value="1"/>
</dbReference>
<evidence type="ECO:0000256" key="1">
    <source>
        <dbReference type="ARBA" id="ARBA00022908"/>
    </source>
</evidence>
<dbReference type="GO" id="GO:0015074">
    <property type="term" value="P:DNA integration"/>
    <property type="evidence" value="ECO:0007669"/>
    <property type="project" value="UniProtKB-KW"/>
</dbReference>
<dbReference type="PROSITE" id="PS51898">
    <property type="entry name" value="TYR_RECOMBINASE"/>
    <property type="match status" value="1"/>
</dbReference>
<dbReference type="OrthoDB" id="2607117at2"/>
<dbReference type="InterPro" id="IPR050090">
    <property type="entry name" value="Tyrosine_recombinase_XerCD"/>
</dbReference>
<dbReference type="GO" id="GO:0003677">
    <property type="term" value="F:DNA binding"/>
    <property type="evidence" value="ECO:0007669"/>
    <property type="project" value="UniProtKB-UniRule"/>
</dbReference>
<evidence type="ECO:0000259" key="6">
    <source>
        <dbReference type="PROSITE" id="PS51900"/>
    </source>
</evidence>
<dbReference type="AlphaFoldDB" id="A0A3N9UV58"/>
<feature type="domain" description="Tyr recombinase" evidence="5">
    <location>
        <begin position="104"/>
        <end position="291"/>
    </location>
</feature>
<protein>
    <submittedName>
        <fullName evidence="7">Recombinase XerD</fullName>
    </submittedName>
</protein>
<keyword evidence="8" id="KW-1185">Reference proteome</keyword>